<evidence type="ECO:0000313" key="4">
    <source>
        <dbReference type="Proteomes" id="UP000295717"/>
    </source>
</evidence>
<protein>
    <submittedName>
        <fullName evidence="3">Uncharacterized protein</fullName>
    </submittedName>
</protein>
<feature type="coiled-coil region" evidence="1">
    <location>
        <begin position="253"/>
        <end position="316"/>
    </location>
</feature>
<comment type="caution">
    <text evidence="3">The sequence shown here is derived from an EMBL/GenBank/DDBJ whole genome shotgun (WGS) entry which is preliminary data.</text>
</comment>
<dbReference type="OrthoDB" id="5767423at2"/>
<feature type="transmembrane region" description="Helical" evidence="2">
    <location>
        <begin position="70"/>
        <end position="95"/>
    </location>
</feature>
<proteinExistence type="predicted"/>
<evidence type="ECO:0000256" key="1">
    <source>
        <dbReference type="SAM" id="Coils"/>
    </source>
</evidence>
<sequence>MASQPFRDRIFAIPWFDFFRLRPYGDSLATPAVMVWLGFAWVVILLMASIEGIVWGLVGASIVPEGVAWLRPIAGLFLFVLIFAIIWIVDASLILSERPPLRARRWQPGANQGFGALLRWGFGLVVRVAIVAVSLYVTAPFLAKLIRADDIASYHQRQVEQYYAQRDATLSGQTRERTAQIESLFRERAQPLEMRIAQLNQSLTAERQRRAEIEAEYGPELEVLRRDLTEAQARVGNEILGREGRPEGRGPEARKWEANASRLAEQLTAKQTESDTRTTLIAQRIAEIELELRTASDELQRLRQEQQTRIDQIAAEVAAQQVAALPPRLTFAARSKALHALRASPDESGVPHFETVEGFAQAALGVLFFALMALKLFEPPAVRAYFNETIQLQYRKYLVGGLADIPGFELPEDLAQRLNPVEFARRWQAYESDPASFYAERLALLEVREPLLAFAAQQSFEQAVLERRQDNLDDELEFARRRRERELTAYDQELALRTTQLQTHFEQEAEARRELLRAELATELKQAREDWARRKHQEEEDLRQRKASFEQAQEEARETLRLREKELEQLREQNLAAARQTEIATQQAHERQLAELDIKREREAHQRRLNAIREELARLRGLEAKHSGERQAIREAGRKLRESLDAAVKQLATLEMEFTAQQTQAAHLEQIIADEVRMAEAAKTQRKRFWSRGDQVDDSKRAREARRELKTLDKAQRTTRERLDRLREDLHGLEQRGMANAGLLREAEDRVASIQARILFYEDQLGVLICSNHDRAEDEPESRLHS</sequence>
<accession>A0A4R3N3W7</accession>
<keyword evidence="4" id="KW-1185">Reference proteome</keyword>
<feature type="transmembrane region" description="Helical" evidence="2">
    <location>
        <begin position="28"/>
        <end position="50"/>
    </location>
</feature>
<dbReference type="EMBL" id="SMAO01000004">
    <property type="protein sequence ID" value="TCT21389.1"/>
    <property type="molecule type" value="Genomic_DNA"/>
</dbReference>
<reference evidence="3 4" key="1">
    <citation type="submission" date="2019-03" db="EMBL/GenBank/DDBJ databases">
        <title>Genomic Encyclopedia of Type Strains, Phase IV (KMG-IV): sequencing the most valuable type-strain genomes for metagenomic binning, comparative biology and taxonomic classification.</title>
        <authorList>
            <person name="Goeker M."/>
        </authorList>
    </citation>
    <scope>NUCLEOTIDE SEQUENCE [LARGE SCALE GENOMIC DNA]</scope>
    <source>
        <strain evidence="3 4">DSM 13587</strain>
    </source>
</reference>
<evidence type="ECO:0000313" key="3">
    <source>
        <dbReference type="EMBL" id="TCT21389.1"/>
    </source>
</evidence>
<feature type="coiled-coil region" evidence="1">
    <location>
        <begin position="702"/>
        <end position="764"/>
    </location>
</feature>
<evidence type="ECO:0000256" key="2">
    <source>
        <dbReference type="SAM" id="Phobius"/>
    </source>
</evidence>
<keyword evidence="2" id="KW-1133">Transmembrane helix</keyword>
<feature type="transmembrane region" description="Helical" evidence="2">
    <location>
        <begin position="116"/>
        <end position="137"/>
    </location>
</feature>
<keyword evidence="2" id="KW-0472">Membrane</keyword>
<feature type="coiled-coil region" evidence="1">
    <location>
        <begin position="506"/>
        <end position="657"/>
    </location>
</feature>
<name>A0A4R3N3W7_9GAMM</name>
<keyword evidence="1" id="KW-0175">Coiled coil</keyword>
<dbReference type="RefSeq" id="WP_132976982.1">
    <property type="nucleotide sequence ID" value="NZ_SMAO01000004.1"/>
</dbReference>
<gene>
    <name evidence="3" type="ORF">EDC35_104246</name>
</gene>
<keyword evidence="2" id="KW-0812">Transmembrane</keyword>
<organism evidence="3 4">
    <name type="scientific">Thiobaca trueperi</name>
    <dbReference type="NCBI Taxonomy" id="127458"/>
    <lineage>
        <taxon>Bacteria</taxon>
        <taxon>Pseudomonadati</taxon>
        <taxon>Pseudomonadota</taxon>
        <taxon>Gammaproteobacteria</taxon>
        <taxon>Chromatiales</taxon>
        <taxon>Chromatiaceae</taxon>
        <taxon>Thiobaca</taxon>
    </lineage>
</organism>
<dbReference type="Proteomes" id="UP000295717">
    <property type="component" value="Unassembled WGS sequence"/>
</dbReference>
<dbReference type="AlphaFoldDB" id="A0A4R3N3W7"/>